<protein>
    <submittedName>
        <fullName evidence="2">Uncharacterized protein</fullName>
    </submittedName>
</protein>
<feature type="region of interest" description="Disordered" evidence="1">
    <location>
        <begin position="1"/>
        <end position="57"/>
    </location>
</feature>
<feature type="compositionally biased region" description="Basic and acidic residues" evidence="1">
    <location>
        <begin position="33"/>
        <end position="42"/>
    </location>
</feature>
<keyword evidence="3" id="KW-1185">Reference proteome</keyword>
<proteinExistence type="predicted"/>
<gene>
    <name evidence="2" type="ORF">ACFQVD_09755</name>
</gene>
<reference evidence="3" key="1">
    <citation type="journal article" date="2019" name="Int. J. Syst. Evol. Microbiol.">
        <title>The Global Catalogue of Microorganisms (GCM) 10K type strain sequencing project: providing services to taxonomists for standard genome sequencing and annotation.</title>
        <authorList>
            <consortium name="The Broad Institute Genomics Platform"/>
            <consortium name="The Broad Institute Genome Sequencing Center for Infectious Disease"/>
            <person name="Wu L."/>
            <person name="Ma J."/>
        </authorList>
    </citation>
    <scope>NUCLEOTIDE SEQUENCE [LARGE SCALE GENOMIC DNA]</scope>
    <source>
        <strain evidence="3">JCM 10083</strain>
    </source>
</reference>
<sequence length="57" mass="5815">MATALQLRNLREAEPQHGSPVSLAGSVGEGDGEDRNGGRLEVLDAPGGDLGAAQDRC</sequence>
<evidence type="ECO:0000313" key="3">
    <source>
        <dbReference type="Proteomes" id="UP001596514"/>
    </source>
</evidence>
<dbReference type="EMBL" id="JBHTEE010000001">
    <property type="protein sequence ID" value="MFC7600382.1"/>
    <property type="molecule type" value="Genomic_DNA"/>
</dbReference>
<dbReference type="RefSeq" id="WP_343973983.1">
    <property type="nucleotide sequence ID" value="NZ_BAAAGK010000116.1"/>
</dbReference>
<accession>A0ABW2SW89</accession>
<evidence type="ECO:0000256" key="1">
    <source>
        <dbReference type="SAM" id="MobiDB-lite"/>
    </source>
</evidence>
<comment type="caution">
    <text evidence="2">The sequence shown here is derived from an EMBL/GenBank/DDBJ whole genome shotgun (WGS) entry which is preliminary data.</text>
</comment>
<name>A0ABW2SW89_9ACTN</name>
<organism evidence="2 3">
    <name type="scientific">Streptosporangium amethystogenes subsp. fukuiense</name>
    <dbReference type="NCBI Taxonomy" id="698418"/>
    <lineage>
        <taxon>Bacteria</taxon>
        <taxon>Bacillati</taxon>
        <taxon>Actinomycetota</taxon>
        <taxon>Actinomycetes</taxon>
        <taxon>Streptosporangiales</taxon>
        <taxon>Streptosporangiaceae</taxon>
        <taxon>Streptosporangium</taxon>
    </lineage>
</organism>
<dbReference type="Proteomes" id="UP001596514">
    <property type="component" value="Unassembled WGS sequence"/>
</dbReference>
<evidence type="ECO:0000313" key="2">
    <source>
        <dbReference type="EMBL" id="MFC7600382.1"/>
    </source>
</evidence>